<keyword evidence="7" id="KW-1185">Reference proteome</keyword>
<gene>
    <name evidence="6" type="primary">lrp_1</name>
    <name evidence="6" type="ORF">CD178_01505</name>
</gene>
<keyword evidence="3" id="KW-0804">Transcription</keyword>
<organism evidence="6 7">
    <name type="scientific">Komagataeibacter saccharivorans</name>
    <dbReference type="NCBI Taxonomy" id="265959"/>
    <lineage>
        <taxon>Bacteria</taxon>
        <taxon>Pseudomonadati</taxon>
        <taxon>Pseudomonadota</taxon>
        <taxon>Alphaproteobacteria</taxon>
        <taxon>Acetobacterales</taxon>
        <taxon>Acetobacteraceae</taxon>
        <taxon>Komagataeibacter</taxon>
    </lineage>
</organism>
<evidence type="ECO:0000256" key="2">
    <source>
        <dbReference type="ARBA" id="ARBA00023125"/>
    </source>
</evidence>
<name>A0A347WBN9_9PROT</name>
<dbReference type="InterPro" id="IPR036388">
    <property type="entry name" value="WH-like_DNA-bd_sf"/>
</dbReference>
<evidence type="ECO:0000256" key="1">
    <source>
        <dbReference type="ARBA" id="ARBA00023015"/>
    </source>
</evidence>
<reference evidence="6 7" key="1">
    <citation type="submission" date="2017-08" db="EMBL/GenBank/DDBJ databases">
        <title>Complete genome sequence of Gluconacetobacter saccharivorans CV1 isolated from Fermented Vinegar.</title>
        <authorList>
            <person name="Kim S.-Y."/>
        </authorList>
    </citation>
    <scope>NUCLEOTIDE SEQUENCE [LARGE SCALE GENOMIC DNA]</scope>
    <source>
        <strain evidence="6 7">CV1</strain>
    </source>
</reference>
<evidence type="ECO:0000313" key="7">
    <source>
        <dbReference type="Proteomes" id="UP000264120"/>
    </source>
</evidence>
<dbReference type="SUPFAM" id="SSF46785">
    <property type="entry name" value="Winged helix' DNA-binding domain"/>
    <property type="match status" value="1"/>
</dbReference>
<dbReference type="KEGG" id="ksc:CD178_01505"/>
<dbReference type="PRINTS" id="PR00033">
    <property type="entry name" value="HTHASNC"/>
</dbReference>
<dbReference type="PROSITE" id="PS50956">
    <property type="entry name" value="HTH_ASNC_2"/>
    <property type="match status" value="1"/>
</dbReference>
<evidence type="ECO:0000313" key="6">
    <source>
        <dbReference type="EMBL" id="AXY22282.1"/>
    </source>
</evidence>
<dbReference type="GO" id="GO:0043565">
    <property type="term" value="F:sequence-specific DNA binding"/>
    <property type="evidence" value="ECO:0007669"/>
    <property type="project" value="InterPro"/>
</dbReference>
<dbReference type="GO" id="GO:0006355">
    <property type="term" value="P:regulation of DNA-templated transcription"/>
    <property type="evidence" value="ECO:0007669"/>
    <property type="project" value="UniProtKB-ARBA"/>
</dbReference>
<sequence>MVVFAEYVVIRSFMSRKPDEFDRSILRALQKNAGLSQRELADIVGLSQNACWRRLNALRASGLVGNQTLRLDPARLGLGLTVFVMVRTRNHSREWLERFHKAVTAIPNVIDFYRIAGDYDYMLKIITQDMESFDTIYRTLISRVDLDTVTSYMAMEAISANRDLPV</sequence>
<proteinExistence type="predicted"/>
<feature type="domain" description="HTH cro/C1-type" evidence="4">
    <location>
        <begin position="26"/>
        <end position="50"/>
    </location>
</feature>
<dbReference type="InterPro" id="IPR019888">
    <property type="entry name" value="Tscrpt_reg_AsnC-like"/>
</dbReference>
<feature type="domain" description="HTH asnC-type" evidence="5">
    <location>
        <begin position="18"/>
        <end position="79"/>
    </location>
</feature>
<dbReference type="Pfam" id="PF13412">
    <property type="entry name" value="HTH_24"/>
    <property type="match status" value="1"/>
</dbReference>
<dbReference type="PANTHER" id="PTHR30154:SF17">
    <property type="entry name" value="DNA-BINDING TRANSCRIPTIONAL ACTIVATOR DECR"/>
    <property type="match status" value="1"/>
</dbReference>
<dbReference type="PROSITE" id="PS50943">
    <property type="entry name" value="HTH_CROC1"/>
    <property type="match status" value="1"/>
</dbReference>
<dbReference type="Proteomes" id="UP000264120">
    <property type="component" value="Chromosome"/>
</dbReference>
<dbReference type="PROSITE" id="PS00519">
    <property type="entry name" value="HTH_ASNC_1"/>
    <property type="match status" value="1"/>
</dbReference>
<keyword evidence="1" id="KW-0805">Transcription regulation</keyword>
<dbReference type="GO" id="GO:0043200">
    <property type="term" value="P:response to amino acid"/>
    <property type="evidence" value="ECO:0007669"/>
    <property type="project" value="TreeGrafter"/>
</dbReference>
<dbReference type="EMBL" id="CP023036">
    <property type="protein sequence ID" value="AXY22282.1"/>
    <property type="molecule type" value="Genomic_DNA"/>
</dbReference>
<dbReference type="SUPFAM" id="SSF54909">
    <property type="entry name" value="Dimeric alpha+beta barrel"/>
    <property type="match status" value="1"/>
</dbReference>
<dbReference type="InterPro" id="IPR001387">
    <property type="entry name" value="Cro/C1-type_HTH"/>
</dbReference>
<dbReference type="InterPro" id="IPR019885">
    <property type="entry name" value="Tscrpt_reg_HTH_AsnC-type_CS"/>
</dbReference>
<keyword evidence="2" id="KW-0238">DNA-binding</keyword>
<dbReference type="GO" id="GO:0005829">
    <property type="term" value="C:cytosol"/>
    <property type="evidence" value="ECO:0007669"/>
    <property type="project" value="TreeGrafter"/>
</dbReference>
<dbReference type="SMART" id="SM00344">
    <property type="entry name" value="HTH_ASNC"/>
    <property type="match status" value="1"/>
</dbReference>
<dbReference type="CDD" id="cd00090">
    <property type="entry name" value="HTH_ARSR"/>
    <property type="match status" value="1"/>
</dbReference>
<evidence type="ECO:0000256" key="3">
    <source>
        <dbReference type="ARBA" id="ARBA00023163"/>
    </source>
</evidence>
<accession>A0A347WBN9</accession>
<protein>
    <submittedName>
        <fullName evidence="6">Leucine-responsive regulatory protein</fullName>
    </submittedName>
</protein>
<evidence type="ECO:0000259" key="4">
    <source>
        <dbReference type="PROSITE" id="PS50943"/>
    </source>
</evidence>
<evidence type="ECO:0000259" key="5">
    <source>
        <dbReference type="PROSITE" id="PS50956"/>
    </source>
</evidence>
<dbReference type="Gene3D" id="1.10.10.10">
    <property type="entry name" value="Winged helix-like DNA-binding domain superfamily/Winged helix DNA-binding domain"/>
    <property type="match status" value="1"/>
</dbReference>
<dbReference type="Pfam" id="PF01037">
    <property type="entry name" value="AsnC_trans_reg"/>
    <property type="match status" value="1"/>
</dbReference>
<dbReference type="PANTHER" id="PTHR30154">
    <property type="entry name" value="LEUCINE-RESPONSIVE REGULATORY PROTEIN"/>
    <property type="match status" value="1"/>
</dbReference>
<dbReference type="Gene3D" id="3.30.70.920">
    <property type="match status" value="1"/>
</dbReference>
<dbReference type="InterPro" id="IPR011008">
    <property type="entry name" value="Dimeric_a/b-barrel"/>
</dbReference>
<dbReference type="InterPro" id="IPR036390">
    <property type="entry name" value="WH_DNA-bd_sf"/>
</dbReference>
<dbReference type="InterPro" id="IPR000485">
    <property type="entry name" value="AsnC-type_HTH_dom"/>
</dbReference>
<dbReference type="InterPro" id="IPR019887">
    <property type="entry name" value="Tscrpt_reg_AsnC/Lrp_C"/>
</dbReference>
<dbReference type="AlphaFoldDB" id="A0A347WBN9"/>
<dbReference type="InterPro" id="IPR011991">
    <property type="entry name" value="ArsR-like_HTH"/>
</dbReference>